<sequence>MCGGHVPGGYRMQEKCHALLNEPLDKQIASLKIILQQIHETNAIQNARINELEILLHRILEDREVQREEQQTLQNVNELELNDVELEESRSNAENH</sequence>
<evidence type="ECO:0000256" key="1">
    <source>
        <dbReference type="SAM" id="MobiDB-lite"/>
    </source>
</evidence>
<keyword evidence="2" id="KW-1185">Reference proteome</keyword>
<dbReference type="AlphaFoldDB" id="A0A0N5A3E7"/>
<evidence type="ECO:0000313" key="2">
    <source>
        <dbReference type="Proteomes" id="UP000038045"/>
    </source>
</evidence>
<accession>A0A0N5A3E7</accession>
<feature type="compositionally biased region" description="Basic and acidic residues" evidence="1">
    <location>
        <begin position="87"/>
        <end position="96"/>
    </location>
</feature>
<organism evidence="2 3">
    <name type="scientific">Parastrongyloides trichosuri</name>
    <name type="common">Possum-specific nematode worm</name>
    <dbReference type="NCBI Taxonomy" id="131310"/>
    <lineage>
        <taxon>Eukaryota</taxon>
        <taxon>Metazoa</taxon>
        <taxon>Ecdysozoa</taxon>
        <taxon>Nematoda</taxon>
        <taxon>Chromadorea</taxon>
        <taxon>Rhabditida</taxon>
        <taxon>Tylenchina</taxon>
        <taxon>Panagrolaimomorpha</taxon>
        <taxon>Strongyloidoidea</taxon>
        <taxon>Strongyloididae</taxon>
        <taxon>Parastrongyloides</taxon>
    </lineage>
</organism>
<protein>
    <submittedName>
        <fullName evidence="3">SlyX protein</fullName>
    </submittedName>
</protein>
<evidence type="ECO:0000313" key="3">
    <source>
        <dbReference type="WBParaSite" id="PTRK_0001615300.1"/>
    </source>
</evidence>
<dbReference type="Proteomes" id="UP000038045">
    <property type="component" value="Unplaced"/>
</dbReference>
<dbReference type="WBParaSite" id="PTRK_0001615300.1">
    <property type="protein sequence ID" value="PTRK_0001615300.1"/>
    <property type="gene ID" value="PTRK_0001615300"/>
</dbReference>
<proteinExistence type="predicted"/>
<reference evidence="3" key="1">
    <citation type="submission" date="2017-02" db="UniProtKB">
        <authorList>
            <consortium name="WormBaseParasite"/>
        </authorList>
    </citation>
    <scope>IDENTIFICATION</scope>
</reference>
<feature type="region of interest" description="Disordered" evidence="1">
    <location>
        <begin position="71"/>
        <end position="96"/>
    </location>
</feature>
<name>A0A0N5A3E7_PARTI</name>